<dbReference type="InterPro" id="IPR008928">
    <property type="entry name" value="6-hairpin_glycosidase_sf"/>
</dbReference>
<dbReference type="SUPFAM" id="SSF48208">
    <property type="entry name" value="Six-hairpin glycosidases"/>
    <property type="match status" value="1"/>
</dbReference>
<accession>A0A2N5M628</accession>
<dbReference type="PANTHER" id="PTHR47791:SF4">
    <property type="entry name" value="(PUTATIVE SECRETED PROTEIN)-RELATED"/>
    <property type="match status" value="1"/>
</dbReference>
<gene>
    <name evidence="1" type="ORF">CUU66_10925</name>
</gene>
<dbReference type="Pfam" id="PF03663">
    <property type="entry name" value="Glyco_hydro_76"/>
    <property type="match status" value="1"/>
</dbReference>
<keyword evidence="2" id="KW-1185">Reference proteome</keyword>
<comment type="caution">
    <text evidence="1">The sequence shown here is derived from an EMBL/GenBank/DDBJ whole genome shotgun (WGS) entry which is preliminary data.</text>
</comment>
<dbReference type="InterPro" id="IPR005198">
    <property type="entry name" value="Glyco_hydro_76"/>
</dbReference>
<name>A0A2N5M628_9BACI</name>
<dbReference type="Proteomes" id="UP000234748">
    <property type="component" value="Unassembled WGS sequence"/>
</dbReference>
<evidence type="ECO:0000313" key="2">
    <source>
        <dbReference type="Proteomes" id="UP000234748"/>
    </source>
</evidence>
<dbReference type="AlphaFoldDB" id="A0A2N5M628"/>
<proteinExistence type="predicted"/>
<dbReference type="InterPro" id="IPR053169">
    <property type="entry name" value="MUG_Protein"/>
</dbReference>
<protein>
    <submittedName>
        <fullName evidence="1">Uncharacterized protein</fullName>
    </submittedName>
</protein>
<dbReference type="Gene3D" id="1.50.10.20">
    <property type="match status" value="1"/>
</dbReference>
<dbReference type="OrthoDB" id="2505409at2"/>
<dbReference type="PANTHER" id="PTHR47791">
    <property type="entry name" value="MEIOTICALLY UP-REGULATED GENE 191 PROTEIN"/>
    <property type="match status" value="1"/>
</dbReference>
<dbReference type="GO" id="GO:0005975">
    <property type="term" value="P:carbohydrate metabolic process"/>
    <property type="evidence" value="ECO:0007669"/>
    <property type="project" value="InterPro"/>
</dbReference>
<reference evidence="1 2" key="1">
    <citation type="submission" date="2017-11" db="EMBL/GenBank/DDBJ databases">
        <title>Comparitive Functional Genomics of Dry Heat Resistant strains isolated from the Viking Spacecraft.</title>
        <authorList>
            <person name="Seuylemezian A."/>
            <person name="Cooper K."/>
            <person name="Vaishampayan P."/>
        </authorList>
    </citation>
    <scope>NUCLEOTIDE SEQUENCE [LARGE SCALE GENOMIC DNA]</scope>
    <source>
        <strain evidence="1 2">V1-29</strain>
    </source>
</reference>
<dbReference type="EMBL" id="PGUY01000033">
    <property type="protein sequence ID" value="PLT29809.1"/>
    <property type="molecule type" value="Genomic_DNA"/>
</dbReference>
<sequence>MLAPNGLYWDHVDLNGNTEKTQWTYNQSMMIGANVLFYQTTGDKKYLDRAETLAEKSI</sequence>
<organism evidence="1 2">
    <name type="scientific">Peribacillus deserti</name>
    <dbReference type="NCBI Taxonomy" id="673318"/>
    <lineage>
        <taxon>Bacteria</taxon>
        <taxon>Bacillati</taxon>
        <taxon>Bacillota</taxon>
        <taxon>Bacilli</taxon>
        <taxon>Bacillales</taxon>
        <taxon>Bacillaceae</taxon>
        <taxon>Peribacillus</taxon>
    </lineage>
</organism>
<evidence type="ECO:0000313" key="1">
    <source>
        <dbReference type="EMBL" id="PLT29809.1"/>
    </source>
</evidence>